<feature type="compositionally biased region" description="Low complexity" evidence="2">
    <location>
        <begin position="337"/>
        <end position="348"/>
    </location>
</feature>
<feature type="region of interest" description="Disordered" evidence="2">
    <location>
        <begin position="1"/>
        <end position="28"/>
    </location>
</feature>
<reference evidence="3 4" key="1">
    <citation type="submission" date="2018-02" db="EMBL/GenBank/DDBJ databases">
        <title>Genome sequence of the basidiomycete white-rot fungus Phlebia centrifuga.</title>
        <authorList>
            <person name="Granchi Z."/>
            <person name="Peng M."/>
            <person name="de Vries R.P."/>
            <person name="Hilden K."/>
            <person name="Makela M.R."/>
            <person name="Grigoriev I."/>
            <person name="Riley R."/>
        </authorList>
    </citation>
    <scope>NUCLEOTIDE SEQUENCE [LARGE SCALE GENOMIC DNA]</scope>
    <source>
        <strain evidence="3 4">FBCC195</strain>
    </source>
</reference>
<organism evidence="3 4">
    <name type="scientific">Hermanssonia centrifuga</name>
    <dbReference type="NCBI Taxonomy" id="98765"/>
    <lineage>
        <taxon>Eukaryota</taxon>
        <taxon>Fungi</taxon>
        <taxon>Dikarya</taxon>
        <taxon>Basidiomycota</taxon>
        <taxon>Agaricomycotina</taxon>
        <taxon>Agaricomycetes</taxon>
        <taxon>Polyporales</taxon>
        <taxon>Meruliaceae</taxon>
        <taxon>Hermanssonia</taxon>
    </lineage>
</organism>
<gene>
    <name evidence="3" type="ORF">PHLCEN_2v10592</name>
</gene>
<dbReference type="PANTHER" id="PTHR38407:SF1">
    <property type="entry name" value="PROTEIN IVY1"/>
    <property type="match status" value="1"/>
</dbReference>
<dbReference type="PANTHER" id="PTHR38407">
    <property type="entry name" value="PROTEIN IVY1"/>
    <property type="match status" value="1"/>
</dbReference>
<evidence type="ECO:0000313" key="3">
    <source>
        <dbReference type="EMBL" id="PSR73673.1"/>
    </source>
</evidence>
<name>A0A2R6NMR1_9APHY</name>
<dbReference type="GO" id="GO:0042144">
    <property type="term" value="P:vacuole fusion, non-autophagic"/>
    <property type="evidence" value="ECO:0007669"/>
    <property type="project" value="InterPro"/>
</dbReference>
<keyword evidence="4" id="KW-1185">Reference proteome</keyword>
<feature type="region of interest" description="Disordered" evidence="2">
    <location>
        <begin position="278"/>
        <end position="311"/>
    </location>
</feature>
<dbReference type="OrthoDB" id="5594612at2759"/>
<dbReference type="GO" id="GO:0005543">
    <property type="term" value="F:phospholipid binding"/>
    <property type="evidence" value="ECO:0007669"/>
    <property type="project" value="InterPro"/>
</dbReference>
<feature type="compositionally biased region" description="Polar residues" evidence="2">
    <location>
        <begin position="278"/>
        <end position="295"/>
    </location>
</feature>
<feature type="region of interest" description="Disordered" evidence="2">
    <location>
        <begin position="327"/>
        <end position="481"/>
    </location>
</feature>
<evidence type="ECO:0008006" key="5">
    <source>
        <dbReference type="Google" id="ProtNLM"/>
    </source>
</evidence>
<evidence type="ECO:0000256" key="1">
    <source>
        <dbReference type="SAM" id="Coils"/>
    </source>
</evidence>
<accession>A0A2R6NMR1</accession>
<keyword evidence="1" id="KW-0175">Coiled coil</keyword>
<evidence type="ECO:0000313" key="4">
    <source>
        <dbReference type="Proteomes" id="UP000186601"/>
    </source>
</evidence>
<dbReference type="InterPro" id="IPR027267">
    <property type="entry name" value="AH/BAR_dom_sf"/>
</dbReference>
<proteinExistence type="predicted"/>
<dbReference type="STRING" id="98765.A0A2R6NMR1"/>
<evidence type="ECO:0000256" key="2">
    <source>
        <dbReference type="SAM" id="MobiDB-lite"/>
    </source>
</evidence>
<dbReference type="InterPro" id="IPR037470">
    <property type="entry name" value="IVY1"/>
</dbReference>
<dbReference type="AlphaFoldDB" id="A0A2R6NMR1"/>
<dbReference type="Gene3D" id="1.20.1270.60">
    <property type="entry name" value="Arfaptin homology (AH) domain/BAR domain"/>
    <property type="match status" value="1"/>
</dbReference>
<dbReference type="SUPFAM" id="SSF103657">
    <property type="entry name" value="BAR/IMD domain-like"/>
    <property type="match status" value="1"/>
</dbReference>
<feature type="compositionally biased region" description="Low complexity" evidence="2">
    <location>
        <begin position="1"/>
        <end position="18"/>
    </location>
</feature>
<protein>
    <recommendedName>
        <fullName evidence="5">IMD domain-containing protein</fullName>
    </recommendedName>
</protein>
<dbReference type="Proteomes" id="UP000186601">
    <property type="component" value="Unassembled WGS sequence"/>
</dbReference>
<dbReference type="EMBL" id="MLYV02001069">
    <property type="protein sequence ID" value="PSR73673.1"/>
    <property type="molecule type" value="Genomic_DNA"/>
</dbReference>
<comment type="caution">
    <text evidence="3">The sequence shown here is derived from an EMBL/GenBank/DDBJ whole genome shotgun (WGS) entry which is preliminary data.</text>
</comment>
<dbReference type="GO" id="GO:0000329">
    <property type="term" value="C:fungal-type vacuole membrane"/>
    <property type="evidence" value="ECO:0007669"/>
    <property type="project" value="InterPro"/>
</dbReference>
<feature type="coiled-coil region" evidence="1">
    <location>
        <begin position="148"/>
        <end position="211"/>
    </location>
</feature>
<feature type="compositionally biased region" description="Low complexity" evidence="2">
    <location>
        <begin position="297"/>
        <end position="307"/>
    </location>
</feature>
<sequence length="481" mass="52340">MPRARSLRSLAISSKRPTSPGPPSPTFSETTNASAMNFGPNGPDKIITRGDLKASLQSYEDLLNRCAAYRAALMAMSRATAGFADAMETCATLKGPTYESGTRLQAGSGLHHLMGNHWHLMADTLDKQFEKPLRQHLDNYRTVVTERSNSYERALRDKSRIIQQIERNNMQKKGRNLQTFREALTVLQRQVDELDDLKAQHYQEIVEHEEEVWDAVQGKVCLVVRSTLDVFDRLTSKASDPIIEPMLQTVPDPFDSYGPAPAEDKIFSILPPLSVIANTPSASPSPITSRTPDLESSSDGMNSGRSSWTNSAGGFFPESSAAWADVASPISSPPSTSPIASPSISPPAVNRRHSYPVSPSPLTHSHRKSESKLRSVLSVIDESRSQLNGDNGEVKGPSELIPGSSQSSFMNGKRATGGVEASWATSGFSLAEPPDISRDDDITPRNSMLRPLSPSSSHTLDTPHAERSRSPQSDDTAVPHS</sequence>